<name>A0A0B7FTJ7_THACB</name>
<gene>
    <name evidence="2" type="ORF">RSOLAG1IB_03445</name>
</gene>
<dbReference type="AlphaFoldDB" id="A0A0B7FTJ7"/>
<feature type="compositionally biased region" description="Low complexity" evidence="1">
    <location>
        <begin position="47"/>
        <end position="56"/>
    </location>
</feature>
<feature type="compositionally biased region" description="Pro residues" evidence="1">
    <location>
        <begin position="57"/>
        <end position="68"/>
    </location>
</feature>
<reference evidence="2 3" key="1">
    <citation type="submission" date="2014-11" db="EMBL/GenBank/DDBJ databases">
        <authorList>
            <person name="Wibberg Daniel"/>
        </authorList>
    </citation>
    <scope>NUCLEOTIDE SEQUENCE [LARGE SCALE GENOMIC DNA]</scope>
    <source>
        <strain evidence="2">Rhizoctonia solani AG1-IB 7/3/14</strain>
    </source>
</reference>
<evidence type="ECO:0000256" key="1">
    <source>
        <dbReference type="SAM" id="MobiDB-lite"/>
    </source>
</evidence>
<organism evidence="2 3">
    <name type="scientific">Thanatephorus cucumeris (strain AG1-IB / isolate 7/3/14)</name>
    <name type="common">Lettuce bottom rot fungus</name>
    <name type="synonym">Rhizoctonia solani</name>
    <dbReference type="NCBI Taxonomy" id="1108050"/>
    <lineage>
        <taxon>Eukaryota</taxon>
        <taxon>Fungi</taxon>
        <taxon>Dikarya</taxon>
        <taxon>Basidiomycota</taxon>
        <taxon>Agaricomycotina</taxon>
        <taxon>Agaricomycetes</taxon>
        <taxon>Cantharellales</taxon>
        <taxon>Ceratobasidiaceae</taxon>
        <taxon>Rhizoctonia</taxon>
        <taxon>Rhizoctonia solani AG-1</taxon>
    </lineage>
</organism>
<evidence type="ECO:0000313" key="3">
    <source>
        <dbReference type="Proteomes" id="UP000059188"/>
    </source>
</evidence>
<protein>
    <submittedName>
        <fullName evidence="2">Uncharacterized protein</fullName>
    </submittedName>
</protein>
<keyword evidence="3" id="KW-1185">Reference proteome</keyword>
<evidence type="ECO:0000313" key="2">
    <source>
        <dbReference type="EMBL" id="CEL59512.1"/>
    </source>
</evidence>
<accession>A0A0B7FTJ7</accession>
<proteinExistence type="predicted"/>
<dbReference type="EMBL" id="LN679103">
    <property type="protein sequence ID" value="CEL59512.1"/>
    <property type="molecule type" value="Genomic_DNA"/>
</dbReference>
<dbReference type="Proteomes" id="UP000059188">
    <property type="component" value="Unassembled WGS sequence"/>
</dbReference>
<sequence length="68" mass="7500">MHVSISKAPSQITIKPEPRVEILITNLPRKREPPLAKKPLLRHAGFSSASPASVHPSHPPSPHPRFTQ</sequence>
<feature type="region of interest" description="Disordered" evidence="1">
    <location>
        <begin position="28"/>
        <end position="68"/>
    </location>
</feature>